<comment type="caution">
    <text evidence="1">The sequence shown here is derived from an EMBL/GenBank/DDBJ whole genome shotgun (WGS) entry which is preliminary data.</text>
</comment>
<reference evidence="1" key="1">
    <citation type="submission" date="2021-06" db="EMBL/GenBank/DDBJ databases">
        <authorList>
            <person name="Kallberg Y."/>
            <person name="Tangrot J."/>
            <person name="Rosling A."/>
        </authorList>
    </citation>
    <scope>NUCLEOTIDE SEQUENCE</scope>
    <source>
        <strain evidence="1">MA461A</strain>
    </source>
</reference>
<evidence type="ECO:0000313" key="2">
    <source>
        <dbReference type="Proteomes" id="UP000789920"/>
    </source>
</evidence>
<sequence>FFSTRTSVYVESGVAIYLKWPLKKHLTEISSQKLNLHALILE</sequence>
<organism evidence="1 2">
    <name type="scientific">Racocetra persica</name>
    <dbReference type="NCBI Taxonomy" id="160502"/>
    <lineage>
        <taxon>Eukaryota</taxon>
        <taxon>Fungi</taxon>
        <taxon>Fungi incertae sedis</taxon>
        <taxon>Mucoromycota</taxon>
        <taxon>Glomeromycotina</taxon>
        <taxon>Glomeromycetes</taxon>
        <taxon>Diversisporales</taxon>
        <taxon>Gigasporaceae</taxon>
        <taxon>Racocetra</taxon>
    </lineage>
</organism>
<dbReference type="Proteomes" id="UP000789920">
    <property type="component" value="Unassembled WGS sequence"/>
</dbReference>
<accession>A0ACA9SHN3</accession>
<protein>
    <submittedName>
        <fullName evidence="1">10446_t:CDS:1</fullName>
    </submittedName>
</protein>
<evidence type="ECO:0000313" key="1">
    <source>
        <dbReference type="EMBL" id="CAG8838865.1"/>
    </source>
</evidence>
<feature type="non-terminal residue" evidence="1">
    <location>
        <position position="1"/>
    </location>
</feature>
<feature type="non-terminal residue" evidence="1">
    <location>
        <position position="42"/>
    </location>
</feature>
<gene>
    <name evidence="1" type="ORF">RPERSI_LOCUS30833</name>
</gene>
<name>A0ACA9SHN3_9GLOM</name>
<keyword evidence="2" id="KW-1185">Reference proteome</keyword>
<dbReference type="EMBL" id="CAJVQC010121925">
    <property type="protein sequence ID" value="CAG8838865.1"/>
    <property type="molecule type" value="Genomic_DNA"/>
</dbReference>
<proteinExistence type="predicted"/>